<comment type="similarity">
    <text evidence="1">Belongs to the UxaA family.</text>
</comment>
<accession>A0A662DH20</accession>
<dbReference type="GO" id="GO:0019698">
    <property type="term" value="P:D-galacturonate catabolic process"/>
    <property type="evidence" value="ECO:0007669"/>
    <property type="project" value="TreeGrafter"/>
</dbReference>
<dbReference type="Proteomes" id="UP000280417">
    <property type="component" value="Unassembled WGS sequence"/>
</dbReference>
<dbReference type="Pfam" id="PF04295">
    <property type="entry name" value="GD_AH_second"/>
    <property type="match status" value="1"/>
</dbReference>
<comment type="caution">
    <text evidence="5">The sequence shown here is derived from an EMBL/GenBank/DDBJ whole genome shotgun (WGS) entry which is preliminary data.</text>
</comment>
<feature type="domain" description="D-galactarate/Altronate dehydratase second" evidence="3">
    <location>
        <begin position="5"/>
        <end position="131"/>
    </location>
</feature>
<evidence type="ECO:0000259" key="3">
    <source>
        <dbReference type="Pfam" id="PF04295"/>
    </source>
</evidence>
<dbReference type="GO" id="GO:0016829">
    <property type="term" value="F:lyase activity"/>
    <property type="evidence" value="ECO:0007669"/>
    <property type="project" value="UniProtKB-KW"/>
</dbReference>
<dbReference type="InterPro" id="IPR007392">
    <property type="entry name" value="GD_AH_second"/>
</dbReference>
<dbReference type="EMBL" id="QMQA01000086">
    <property type="protein sequence ID" value="RLE13611.1"/>
    <property type="molecule type" value="Genomic_DNA"/>
</dbReference>
<evidence type="ECO:0000259" key="4">
    <source>
        <dbReference type="Pfam" id="PF20629"/>
    </source>
</evidence>
<dbReference type="InterPro" id="IPR048332">
    <property type="entry name" value="GD_AH_C"/>
</dbReference>
<evidence type="ECO:0000313" key="6">
    <source>
        <dbReference type="Proteomes" id="UP000280417"/>
    </source>
</evidence>
<dbReference type="InterPro" id="IPR052172">
    <property type="entry name" value="UxaA_altronate/galactarate_dh"/>
</dbReference>
<dbReference type="AlphaFoldDB" id="A0A662DH20"/>
<feature type="domain" description="D-galactarate/Altronate dehydratase C-terminal" evidence="4">
    <location>
        <begin position="142"/>
        <end position="382"/>
    </location>
</feature>
<dbReference type="Pfam" id="PF20629">
    <property type="entry name" value="GD_AH_C"/>
    <property type="match status" value="1"/>
</dbReference>
<dbReference type="PANTHER" id="PTHR30536">
    <property type="entry name" value="ALTRONATE/GALACTARATE DEHYDRATASE"/>
    <property type="match status" value="1"/>
</dbReference>
<sequence length="385" mass="40914">MNVLGYKRENGTVGFRNYVLILPSVSCANKVAEEIADGIEGVVAIPHQCGCGQLGEDREQTTRVLVNIAANPNVAAVVVVGLGCEGIPADLLGDKISSFKKPVEIVVIQKEGGSLRAIEKGRRLALKMVENSSKIKREPVSISEITLGLKCGGSDSFSGISANPVLGFAVDSLIAQGGRAVLTEISEIIGAEHILAKRAANEIVKKRILEVVTRFEKKAISYGVDIRGTQPSPGNIRGGLTTIEEKSIGSIIKSGTTPIREVVEYGEIPREKGVVLMNGPAYEPHSLAGLLATGVQIIAFTTGRGNPCGTAIAPVIKISSNTRLYERMNDNIDFNAGVVVSGEETFQQAGQRLLNLILNVASGEMTKAEILKDNAFDIWRLGTSI</sequence>
<reference evidence="5 6" key="1">
    <citation type="submission" date="2018-06" db="EMBL/GenBank/DDBJ databases">
        <title>Extensive metabolic versatility and redundancy in microbially diverse, dynamic hydrothermal sediments.</title>
        <authorList>
            <person name="Dombrowski N."/>
            <person name="Teske A."/>
            <person name="Baker B.J."/>
        </authorList>
    </citation>
    <scope>NUCLEOTIDE SEQUENCE [LARGE SCALE GENOMIC DNA]</scope>
    <source>
        <strain evidence="5">B3_G15</strain>
    </source>
</reference>
<organism evidence="5 6">
    <name type="scientific">Aerophobetes bacterium</name>
    <dbReference type="NCBI Taxonomy" id="2030807"/>
    <lineage>
        <taxon>Bacteria</taxon>
        <taxon>Candidatus Aerophobota</taxon>
    </lineage>
</organism>
<keyword evidence="2" id="KW-0456">Lyase</keyword>
<name>A0A662DH20_UNCAE</name>
<dbReference type="PANTHER" id="PTHR30536:SF5">
    <property type="entry name" value="ALTRONATE DEHYDRATASE"/>
    <property type="match status" value="1"/>
</dbReference>
<protein>
    <submittedName>
        <fullName evidence="5">Altronate dehydratase</fullName>
    </submittedName>
</protein>
<proteinExistence type="inferred from homology"/>
<evidence type="ECO:0000313" key="5">
    <source>
        <dbReference type="EMBL" id="RLE13611.1"/>
    </source>
</evidence>
<evidence type="ECO:0000256" key="2">
    <source>
        <dbReference type="ARBA" id="ARBA00023239"/>
    </source>
</evidence>
<gene>
    <name evidence="5" type="ORF">DRJ04_03985</name>
</gene>
<evidence type="ECO:0000256" key="1">
    <source>
        <dbReference type="ARBA" id="ARBA00010986"/>
    </source>
</evidence>